<dbReference type="EMBL" id="CP114014">
    <property type="protein sequence ID" value="XAY04219.1"/>
    <property type="molecule type" value="Genomic_DNA"/>
</dbReference>
<evidence type="ECO:0000313" key="2">
    <source>
        <dbReference type="EMBL" id="XAY04219.1"/>
    </source>
</evidence>
<dbReference type="InterPro" id="IPR011335">
    <property type="entry name" value="Restrct_endonuc-II-like"/>
</dbReference>
<organism evidence="2">
    <name type="scientific">Paraconexibacter sp. AEG42_29</name>
    <dbReference type="NCBI Taxonomy" id="2997339"/>
    <lineage>
        <taxon>Bacteria</taxon>
        <taxon>Bacillati</taxon>
        <taxon>Actinomycetota</taxon>
        <taxon>Thermoleophilia</taxon>
        <taxon>Solirubrobacterales</taxon>
        <taxon>Paraconexibacteraceae</taxon>
        <taxon>Paraconexibacter</taxon>
    </lineage>
</organism>
<dbReference type="KEGG" id="parq:DSM112329_01049"/>
<accession>A0AAU7ARD2</accession>
<dbReference type="RefSeq" id="WP_354700762.1">
    <property type="nucleotide sequence ID" value="NZ_CP114014.1"/>
</dbReference>
<dbReference type="Pfam" id="PF04480">
    <property type="entry name" value="DUF559"/>
    <property type="match status" value="1"/>
</dbReference>
<name>A0AAU7ARD2_9ACTN</name>
<proteinExistence type="predicted"/>
<dbReference type="Gene3D" id="3.40.960.10">
    <property type="entry name" value="VSR Endonuclease"/>
    <property type="match status" value="1"/>
</dbReference>
<dbReference type="AlphaFoldDB" id="A0AAU7ARD2"/>
<protein>
    <recommendedName>
        <fullName evidence="1">DUF559 domain-containing protein</fullName>
    </recommendedName>
</protein>
<feature type="domain" description="DUF559" evidence="1">
    <location>
        <begin position="192"/>
        <end position="245"/>
    </location>
</feature>
<sequence length="251" mass="28233">MAGLRRLQDGVCLTGYAPVTDLQRRMAATLTAPRTVLADQNAACHWDFLSREPRAVSVVRPGRRGIERTSTLVVRYSATLDGNVVRRHGLWVTSAERTVIDVWPQFQGRAQARLLREAVRLRHTSVPQLLLALHDHRGRRGVASLREVCALYARLPLGRCRSDAEIEGLVILDAAGVALPEVNEVRAGEEADFSWPERRLIIEIDGPQFHRDPLEDARKARIWSRAGWTVRRISSNDLYNDPRSLVALATR</sequence>
<dbReference type="SUPFAM" id="SSF52980">
    <property type="entry name" value="Restriction endonuclease-like"/>
    <property type="match status" value="1"/>
</dbReference>
<evidence type="ECO:0000259" key="1">
    <source>
        <dbReference type="Pfam" id="PF04480"/>
    </source>
</evidence>
<gene>
    <name evidence="2" type="ORF">DSM112329_01049</name>
</gene>
<reference evidence="2" key="1">
    <citation type="submission" date="2022-12" db="EMBL/GenBank/DDBJ databases">
        <title>Paraconexibacter alkalitolerans sp. nov. and Baekduia alba sp. nov., isolated from soil and emended description of the genera Paraconexibacter (Chun et al., 2020) and Baekduia (An et al., 2020).</title>
        <authorList>
            <person name="Vieira S."/>
            <person name="Huber K.J."/>
            <person name="Geppert A."/>
            <person name="Wolf J."/>
            <person name="Neumann-Schaal M."/>
            <person name="Muesken M."/>
            <person name="Overmann J."/>
        </authorList>
    </citation>
    <scope>NUCLEOTIDE SEQUENCE</scope>
    <source>
        <strain evidence="2">AEG42_29</strain>
    </source>
</reference>
<dbReference type="InterPro" id="IPR007569">
    <property type="entry name" value="DUF559"/>
</dbReference>